<keyword evidence="2" id="KW-1185">Reference proteome</keyword>
<dbReference type="OrthoDB" id="1428665at2759"/>
<dbReference type="EMBL" id="QJKJ01016961">
    <property type="protein sequence ID" value="RDX60295.1"/>
    <property type="molecule type" value="Genomic_DNA"/>
</dbReference>
<evidence type="ECO:0000313" key="1">
    <source>
        <dbReference type="EMBL" id="RDX60295.1"/>
    </source>
</evidence>
<sequence>MSGYAFHLSTEAKQPTIAFSTAEAEYIAVISCATQAIWMRRMLEAMLVIEYYPIEEQVADIFTKPLKAELFYKLKKMFRIVNVHT</sequence>
<comment type="caution">
    <text evidence="1">The sequence shown here is derived from an EMBL/GenBank/DDBJ whole genome shotgun (WGS) entry which is preliminary data.</text>
</comment>
<evidence type="ECO:0008006" key="3">
    <source>
        <dbReference type="Google" id="ProtNLM"/>
    </source>
</evidence>
<reference evidence="1" key="1">
    <citation type="submission" date="2018-05" db="EMBL/GenBank/DDBJ databases">
        <title>Draft genome of Mucuna pruriens seed.</title>
        <authorList>
            <person name="Nnadi N.E."/>
            <person name="Vos R."/>
            <person name="Hasami M.H."/>
            <person name="Devisetty U.K."/>
            <person name="Aguiy J.C."/>
        </authorList>
    </citation>
    <scope>NUCLEOTIDE SEQUENCE [LARGE SCALE GENOMIC DNA]</scope>
    <source>
        <strain evidence="1">JCA_2017</strain>
    </source>
</reference>
<protein>
    <recommendedName>
        <fullName evidence="3">Copia protein</fullName>
    </recommendedName>
</protein>
<dbReference type="Proteomes" id="UP000257109">
    <property type="component" value="Unassembled WGS sequence"/>
</dbReference>
<name>A0A371E2Q2_MUCPR</name>
<organism evidence="1 2">
    <name type="scientific">Mucuna pruriens</name>
    <name type="common">Velvet bean</name>
    <name type="synonym">Dolichos pruriens</name>
    <dbReference type="NCBI Taxonomy" id="157652"/>
    <lineage>
        <taxon>Eukaryota</taxon>
        <taxon>Viridiplantae</taxon>
        <taxon>Streptophyta</taxon>
        <taxon>Embryophyta</taxon>
        <taxon>Tracheophyta</taxon>
        <taxon>Spermatophyta</taxon>
        <taxon>Magnoliopsida</taxon>
        <taxon>eudicotyledons</taxon>
        <taxon>Gunneridae</taxon>
        <taxon>Pentapetalae</taxon>
        <taxon>rosids</taxon>
        <taxon>fabids</taxon>
        <taxon>Fabales</taxon>
        <taxon>Fabaceae</taxon>
        <taxon>Papilionoideae</taxon>
        <taxon>50 kb inversion clade</taxon>
        <taxon>NPAAA clade</taxon>
        <taxon>indigoferoid/millettioid clade</taxon>
        <taxon>Phaseoleae</taxon>
        <taxon>Mucuna</taxon>
    </lineage>
</organism>
<evidence type="ECO:0000313" key="2">
    <source>
        <dbReference type="Proteomes" id="UP000257109"/>
    </source>
</evidence>
<accession>A0A371E2Q2</accession>
<dbReference type="AlphaFoldDB" id="A0A371E2Q2"/>
<feature type="non-terminal residue" evidence="1">
    <location>
        <position position="1"/>
    </location>
</feature>
<gene>
    <name evidence="1" type="ORF">CR513_61575</name>
</gene>
<proteinExistence type="predicted"/>